<sequence length="506" mass="57863">MSPYILKLVVLLCLSYAAFADEPLMTNPERHHKKRQIYREQVLPHAGGKIPDTAFETDRLYLNRLQKEGISIPDGIVPQQRSPQVYQYYDKSMRTVYHIALSSDGRYTPREGRYHYRQVPTVETTYLYPQAVGRPYVLVAPKHALPTYRQLQLHNPLLNQVKLQPKKVPNFLELAPTVGKSHAVSSASKAQSYQNVNLLHGPALPAFKKTSGGSKTYVDSYGKTHLYSEFDDLLSKLHLNPAMQKVPGISESSNVDYPILTCNFKHYIQWQRRLRLKWMARLEKTALQFQCDFSTERRRLIQLQIKSNKLREKKRANTTQKTLKMSMLNNNSSALLRMLTTLLLLLGVALAIEVQKFGHLYNPPQSEHHAPRHEDKQDLNKIPGVAGVDYPIYHEVPHTQFSCHNVPAVPGMYANVETGCQAYHVCHDGREGHQGASFLCTNGTIFNQKEFACDWWYNVKCEEATSLYHLNADPEHNPYIPKKKPELELEHAVHDVHNGAGFLIHA</sequence>
<dbReference type="Gene3D" id="2.170.140.10">
    <property type="entry name" value="Chitin binding domain"/>
    <property type="match status" value="1"/>
</dbReference>
<feature type="signal peptide" evidence="1">
    <location>
        <begin position="1"/>
        <end position="20"/>
    </location>
</feature>
<organism evidence="3 4">
    <name type="scientific">Drosophila albomicans</name>
    <name type="common">Fruit fly</name>
    <dbReference type="NCBI Taxonomy" id="7291"/>
    <lineage>
        <taxon>Eukaryota</taxon>
        <taxon>Metazoa</taxon>
        <taxon>Ecdysozoa</taxon>
        <taxon>Arthropoda</taxon>
        <taxon>Hexapoda</taxon>
        <taxon>Insecta</taxon>
        <taxon>Pterygota</taxon>
        <taxon>Neoptera</taxon>
        <taxon>Endopterygota</taxon>
        <taxon>Diptera</taxon>
        <taxon>Brachycera</taxon>
        <taxon>Muscomorpha</taxon>
        <taxon>Ephydroidea</taxon>
        <taxon>Drosophilidae</taxon>
        <taxon>Drosophila</taxon>
    </lineage>
</organism>
<dbReference type="PANTHER" id="PTHR22933:SF43">
    <property type="entry name" value="LP10131P"/>
    <property type="match status" value="1"/>
</dbReference>
<evidence type="ECO:0000313" key="4">
    <source>
        <dbReference type="RefSeq" id="XP_034109946.2"/>
    </source>
</evidence>
<dbReference type="Proteomes" id="UP000515160">
    <property type="component" value="Chromosome 3"/>
</dbReference>
<dbReference type="RefSeq" id="XP_034109946.2">
    <property type="nucleotide sequence ID" value="XM_034254055.2"/>
</dbReference>
<evidence type="ECO:0000256" key="1">
    <source>
        <dbReference type="SAM" id="SignalP"/>
    </source>
</evidence>
<protein>
    <submittedName>
        <fullName evidence="4">Uncharacterized protein LOC117571738</fullName>
    </submittedName>
</protein>
<evidence type="ECO:0000313" key="3">
    <source>
        <dbReference type="Proteomes" id="UP000515160"/>
    </source>
</evidence>
<dbReference type="GO" id="GO:0005576">
    <property type="term" value="C:extracellular region"/>
    <property type="evidence" value="ECO:0007669"/>
    <property type="project" value="InterPro"/>
</dbReference>
<dbReference type="OrthoDB" id="10059269at2759"/>
<dbReference type="GeneID" id="117571738"/>
<dbReference type="InterPro" id="IPR052976">
    <property type="entry name" value="Scoloptoxin-like"/>
</dbReference>
<gene>
    <name evidence="4" type="primary">LOC117571738</name>
</gene>
<feature type="chain" id="PRO_5038340154" evidence="1">
    <location>
        <begin position="21"/>
        <end position="506"/>
    </location>
</feature>
<dbReference type="PROSITE" id="PS50940">
    <property type="entry name" value="CHIT_BIND_II"/>
    <property type="match status" value="1"/>
</dbReference>
<reference evidence="4" key="1">
    <citation type="submission" date="2025-08" db="UniProtKB">
        <authorList>
            <consortium name="RefSeq"/>
        </authorList>
    </citation>
    <scope>IDENTIFICATION</scope>
    <source>
        <strain evidence="4">15112-1751.03</strain>
        <tissue evidence="4">Whole Adult</tissue>
    </source>
</reference>
<keyword evidence="3" id="KW-1185">Reference proteome</keyword>
<dbReference type="InterPro" id="IPR002557">
    <property type="entry name" value="Chitin-bd_dom"/>
</dbReference>
<dbReference type="PANTHER" id="PTHR22933">
    <property type="entry name" value="FI18007P1-RELATED"/>
    <property type="match status" value="1"/>
</dbReference>
<proteinExistence type="predicted"/>
<name>A0A6P8X1J7_DROAB</name>
<feature type="domain" description="Chitin-binding type-2" evidence="2">
    <location>
        <begin position="400"/>
        <end position="463"/>
    </location>
</feature>
<evidence type="ECO:0000259" key="2">
    <source>
        <dbReference type="PROSITE" id="PS50940"/>
    </source>
</evidence>
<dbReference type="SUPFAM" id="SSF57625">
    <property type="entry name" value="Invertebrate chitin-binding proteins"/>
    <property type="match status" value="1"/>
</dbReference>
<dbReference type="Pfam" id="PF01607">
    <property type="entry name" value="CBM_14"/>
    <property type="match status" value="1"/>
</dbReference>
<dbReference type="GO" id="GO:0008061">
    <property type="term" value="F:chitin binding"/>
    <property type="evidence" value="ECO:0007669"/>
    <property type="project" value="InterPro"/>
</dbReference>
<dbReference type="AlphaFoldDB" id="A0A6P8X1J7"/>
<dbReference type="InterPro" id="IPR036508">
    <property type="entry name" value="Chitin-bd_dom_sf"/>
</dbReference>
<keyword evidence="1" id="KW-0732">Signal</keyword>
<accession>A0A6P8X1J7</accession>
<dbReference type="SMART" id="SM00494">
    <property type="entry name" value="ChtBD2"/>
    <property type="match status" value="1"/>
</dbReference>